<dbReference type="EMBL" id="LT963352">
    <property type="protein sequence ID" value="SOR84452.1"/>
    <property type="molecule type" value="Genomic_DNA"/>
</dbReference>
<keyword evidence="2" id="KW-0233">DNA recombination</keyword>
<dbReference type="Pfam" id="PF02899">
    <property type="entry name" value="Phage_int_SAM_1"/>
    <property type="match status" value="1"/>
</dbReference>
<dbReference type="InterPro" id="IPR004107">
    <property type="entry name" value="Integrase_SAM-like_N"/>
</dbReference>
<dbReference type="Proteomes" id="UP000235464">
    <property type="component" value="Chromosome I"/>
</dbReference>
<dbReference type="GO" id="GO:0015074">
    <property type="term" value="P:DNA integration"/>
    <property type="evidence" value="ECO:0007669"/>
    <property type="project" value="InterPro"/>
</dbReference>
<evidence type="ECO:0000256" key="3">
    <source>
        <dbReference type="PROSITE-ProRule" id="PRU01248"/>
    </source>
</evidence>
<gene>
    <name evidence="5" type="ORF">SCNRRL3882_7897</name>
</gene>
<dbReference type="AlphaFoldDB" id="A0A2N9BM61"/>
<dbReference type="GO" id="GO:0006310">
    <property type="term" value="P:DNA recombination"/>
    <property type="evidence" value="ECO:0007669"/>
    <property type="project" value="UniProtKB-KW"/>
</dbReference>
<dbReference type="SUPFAM" id="SSF56349">
    <property type="entry name" value="DNA breaking-rejoining enzymes"/>
    <property type="match status" value="2"/>
</dbReference>
<dbReference type="InterPro" id="IPR013762">
    <property type="entry name" value="Integrase-like_cat_sf"/>
</dbReference>
<evidence type="ECO:0000313" key="6">
    <source>
        <dbReference type="Proteomes" id="UP000235464"/>
    </source>
</evidence>
<dbReference type="GO" id="GO:0003677">
    <property type="term" value="F:DNA binding"/>
    <property type="evidence" value="ECO:0007669"/>
    <property type="project" value="UniProtKB-UniRule"/>
</dbReference>
<protein>
    <submittedName>
        <fullName evidence="5">Site-specific tyrosine recombinase XerC</fullName>
    </submittedName>
</protein>
<accession>A0A2N9BM61</accession>
<name>A0A2N9BM61_STRCX</name>
<evidence type="ECO:0000256" key="1">
    <source>
        <dbReference type="ARBA" id="ARBA00023125"/>
    </source>
</evidence>
<sequence>MQLFFTDRRKVWKVGDVPGARPADLCELLDRRRIPTGTPILLDEAMRPVEPLSSWFRVIGQQGLDAKTMRAYAYTVLMLLNFLTVRGLDLRLATENDVLEFRRWRREDAEETVGEATWDRDAAAIGGLYDYLAQVGYVSGRPWRATGRGESLGSGVSRDPRVRHMELDQYLFFRDVGFGGLEPGGGLHLGFRGWRPHRNRSALELALMTGMRIQEWSTLLLPELGLTGGRRPVVTDVDLAACAKYGRPRSVYVPRDAMELLDPYLLLERPGIVATAQRTLRRQVRDLFVVQRIEGDGTRVRGVLEGVRVTRVMKDMKPGLRRITVLETGGGLDPLALFIGQGGRMLTGSGWDRIRWRAWKRMKQWSVHHSAPVLPRRCWVFHDTRHTFALRLLIFLTREALGDVDSEQTPMATLLDHMVGNPLLVVQRRLGHAHPSTTYRYIQYLKDPMREVDAAFRRWSAAGGASYVTVARRLMNLEPAGATQG</sequence>
<evidence type="ECO:0000313" key="5">
    <source>
        <dbReference type="EMBL" id="SOR84452.1"/>
    </source>
</evidence>
<dbReference type="PROSITE" id="PS51900">
    <property type="entry name" value="CB"/>
    <property type="match status" value="1"/>
</dbReference>
<dbReference type="Gene3D" id="1.10.443.10">
    <property type="entry name" value="Intergrase catalytic core"/>
    <property type="match status" value="1"/>
</dbReference>
<feature type="domain" description="Core-binding (CB)" evidence="4">
    <location>
        <begin position="43"/>
        <end position="133"/>
    </location>
</feature>
<dbReference type="InterPro" id="IPR044068">
    <property type="entry name" value="CB"/>
</dbReference>
<evidence type="ECO:0000256" key="2">
    <source>
        <dbReference type="ARBA" id="ARBA00023172"/>
    </source>
</evidence>
<reference evidence="6" key="1">
    <citation type="submission" date="2017-11" db="EMBL/GenBank/DDBJ databases">
        <authorList>
            <person name="Wibberg D."/>
        </authorList>
    </citation>
    <scope>NUCLEOTIDE SEQUENCE [LARGE SCALE GENOMIC DNA]</scope>
</reference>
<dbReference type="InterPro" id="IPR010998">
    <property type="entry name" value="Integrase_recombinase_N"/>
</dbReference>
<dbReference type="InterPro" id="IPR011010">
    <property type="entry name" value="DNA_brk_join_enz"/>
</dbReference>
<keyword evidence="6" id="KW-1185">Reference proteome</keyword>
<proteinExistence type="predicted"/>
<evidence type="ECO:0000259" key="4">
    <source>
        <dbReference type="PROSITE" id="PS51900"/>
    </source>
</evidence>
<keyword evidence="1 3" id="KW-0238">DNA-binding</keyword>
<organism evidence="5 6">
    <name type="scientific">Streptomyces chartreusis NRRL 3882</name>
    <dbReference type="NCBI Taxonomy" id="1079985"/>
    <lineage>
        <taxon>Bacteria</taxon>
        <taxon>Bacillati</taxon>
        <taxon>Actinomycetota</taxon>
        <taxon>Actinomycetes</taxon>
        <taxon>Kitasatosporales</taxon>
        <taxon>Streptomycetaceae</taxon>
        <taxon>Streptomyces</taxon>
    </lineage>
</organism>
<dbReference type="Gene3D" id="1.10.150.130">
    <property type="match status" value="1"/>
</dbReference>